<keyword evidence="2 6" id="KW-0812">Transmembrane</keyword>
<feature type="signal peptide" evidence="7">
    <location>
        <begin position="1"/>
        <end position="27"/>
    </location>
</feature>
<proteinExistence type="predicted"/>
<name>A0A0S4UBP4_RALSL</name>
<keyword evidence="3 6" id="KW-1133">Transmembrane helix</keyword>
<evidence type="ECO:0000256" key="4">
    <source>
        <dbReference type="ARBA" id="ARBA00023136"/>
    </source>
</evidence>
<comment type="subcellular location">
    <subcellularLocation>
        <location evidence="1">Membrane</location>
        <topology evidence="1">Multi-pass membrane protein</topology>
    </subcellularLocation>
</comment>
<evidence type="ECO:0000256" key="6">
    <source>
        <dbReference type="SAM" id="Phobius"/>
    </source>
</evidence>
<protein>
    <submittedName>
        <fullName evidence="8">TrbL/VirB6 plasmid conjugal transfer protein</fullName>
    </submittedName>
</protein>
<feature type="region of interest" description="Disordered" evidence="5">
    <location>
        <begin position="32"/>
        <end position="58"/>
    </location>
</feature>
<accession>A0A0S4UBP4</accession>
<feature type="transmembrane region" description="Helical" evidence="6">
    <location>
        <begin position="233"/>
        <end position="251"/>
    </location>
</feature>
<evidence type="ECO:0000256" key="3">
    <source>
        <dbReference type="ARBA" id="ARBA00022989"/>
    </source>
</evidence>
<evidence type="ECO:0000256" key="2">
    <source>
        <dbReference type="ARBA" id="ARBA00022692"/>
    </source>
</evidence>
<feature type="transmembrane region" description="Helical" evidence="6">
    <location>
        <begin position="258"/>
        <end position="281"/>
    </location>
</feature>
<dbReference type="GO" id="GO:0016020">
    <property type="term" value="C:membrane"/>
    <property type="evidence" value="ECO:0007669"/>
    <property type="project" value="UniProtKB-SubCell"/>
</dbReference>
<evidence type="ECO:0000256" key="7">
    <source>
        <dbReference type="SAM" id="SignalP"/>
    </source>
</evidence>
<evidence type="ECO:0000256" key="5">
    <source>
        <dbReference type="SAM" id="MobiDB-lite"/>
    </source>
</evidence>
<feature type="transmembrane region" description="Helical" evidence="6">
    <location>
        <begin position="102"/>
        <end position="120"/>
    </location>
</feature>
<evidence type="ECO:0000256" key="1">
    <source>
        <dbReference type="ARBA" id="ARBA00004141"/>
    </source>
</evidence>
<keyword evidence="7" id="KW-0732">Signal</keyword>
<feature type="chain" id="PRO_5006628657" evidence="7">
    <location>
        <begin position="28"/>
        <end position="356"/>
    </location>
</feature>
<keyword evidence="4 6" id="KW-0472">Membrane</keyword>
<gene>
    <name evidence="8" type="ORF">PSS4_v1_1070059</name>
</gene>
<dbReference type="AlphaFoldDB" id="A0A0S4UBP4"/>
<dbReference type="GO" id="GO:0030255">
    <property type="term" value="P:protein secretion by the type IV secretion system"/>
    <property type="evidence" value="ECO:0007669"/>
    <property type="project" value="InterPro"/>
</dbReference>
<sequence>MSFPRLMGMIRIALLVCLAALSTGASAQADATFPVTTPTTPSPTGSTGTGADSQSGPNLAGPKGAVGEAIASALKKFTDSTSQVINAAVGISHTITPEAGKFAAALGIITIVLAAMRFAAAHHPITAWTNLLEELATLGIFAAIYVGYERFAPGIYQYFSTMATSIAGGDLSPGATLATTAGNLWDSYGNALNAATWYQKIGVALALIPLLLAFAVTVATSVIYNFYISLGQIQVAIGIVVGQLAVALGFSEYTRRYFLAWFDYMVSGSLYAVVAAIMSKLVTASFASSLGDVNSIGTDTMAGACYALVLSIFLLFISFEIPSIAGKLFGNGGGISGGAVKSGIKAAWGLGKRMAG</sequence>
<evidence type="ECO:0000313" key="8">
    <source>
        <dbReference type="EMBL" id="CUV19626.1"/>
    </source>
</evidence>
<dbReference type="InterPro" id="IPR007688">
    <property type="entry name" value="Conjugal_tfr_TrbL/VirB6"/>
</dbReference>
<organism evidence="8">
    <name type="scientific">Ralstonia solanacearum</name>
    <name type="common">Pseudomonas solanacearum</name>
    <dbReference type="NCBI Taxonomy" id="305"/>
    <lineage>
        <taxon>Bacteria</taxon>
        <taxon>Pseudomonadati</taxon>
        <taxon>Pseudomonadota</taxon>
        <taxon>Betaproteobacteria</taxon>
        <taxon>Burkholderiales</taxon>
        <taxon>Burkholderiaceae</taxon>
        <taxon>Ralstonia</taxon>
        <taxon>Ralstonia solanacearum species complex</taxon>
    </lineage>
</organism>
<feature type="compositionally biased region" description="Low complexity" evidence="5">
    <location>
        <begin position="36"/>
        <end position="50"/>
    </location>
</feature>
<dbReference type="EMBL" id="LN899821">
    <property type="protein sequence ID" value="CUV19626.1"/>
    <property type="molecule type" value="Genomic_DNA"/>
</dbReference>
<reference evidence="8" key="1">
    <citation type="submission" date="2015-10" db="EMBL/GenBank/DDBJ databases">
        <authorList>
            <person name="Gilbert D.G."/>
        </authorList>
    </citation>
    <scope>NUCLEOTIDE SEQUENCE</scope>
    <source>
        <strain evidence="8">Phyl III-seqv23</strain>
    </source>
</reference>
<feature type="transmembrane region" description="Helical" evidence="6">
    <location>
        <begin position="203"/>
        <end position="227"/>
    </location>
</feature>
<feature type="transmembrane region" description="Helical" evidence="6">
    <location>
        <begin position="301"/>
        <end position="319"/>
    </location>
</feature>
<dbReference type="Pfam" id="PF04610">
    <property type="entry name" value="TrbL"/>
    <property type="match status" value="1"/>
</dbReference>